<keyword evidence="3" id="KW-1185">Reference proteome</keyword>
<dbReference type="InterPro" id="IPR004244">
    <property type="entry name" value="Transposase_22"/>
</dbReference>
<keyword evidence="1" id="KW-0175">Coiled coil</keyword>
<protein>
    <submittedName>
        <fullName evidence="2">(diamondback moth) hypothetical protein</fullName>
    </submittedName>
</protein>
<evidence type="ECO:0000313" key="3">
    <source>
        <dbReference type="Proteomes" id="UP000653454"/>
    </source>
</evidence>
<dbReference type="Proteomes" id="UP000653454">
    <property type="component" value="Unassembled WGS sequence"/>
</dbReference>
<proteinExistence type="predicted"/>
<evidence type="ECO:0000256" key="1">
    <source>
        <dbReference type="SAM" id="Coils"/>
    </source>
</evidence>
<dbReference type="PANTHER" id="PTHR11505">
    <property type="entry name" value="L1 TRANSPOSABLE ELEMENT-RELATED"/>
    <property type="match status" value="1"/>
</dbReference>
<sequence length="176" mass="20238">MEIESLRKEMHILPDLKQAVDFMSEKYDIMYEELTSLRSLSSSLQAENSRILNDLKELKLKVQQMEQYSRDCNIEIQCLPEHKQENLVNTVQQLAKIVSCPLEEKDIQQCTRVAKKDNQSSRPRATILKLSTPRLRDCLLAAVLTFNKNKPKEEKLNTAHLGIGGDKSPVYVSEHL</sequence>
<dbReference type="EMBL" id="CAJHNJ030000044">
    <property type="protein sequence ID" value="CAG9131133.1"/>
    <property type="molecule type" value="Genomic_DNA"/>
</dbReference>
<comment type="caution">
    <text evidence="2">The sequence shown here is derived from an EMBL/GenBank/DDBJ whole genome shotgun (WGS) entry which is preliminary data.</text>
</comment>
<name>A0A8S4FS05_PLUXY</name>
<organism evidence="2 3">
    <name type="scientific">Plutella xylostella</name>
    <name type="common">Diamondback moth</name>
    <name type="synonym">Plutella maculipennis</name>
    <dbReference type="NCBI Taxonomy" id="51655"/>
    <lineage>
        <taxon>Eukaryota</taxon>
        <taxon>Metazoa</taxon>
        <taxon>Ecdysozoa</taxon>
        <taxon>Arthropoda</taxon>
        <taxon>Hexapoda</taxon>
        <taxon>Insecta</taxon>
        <taxon>Pterygota</taxon>
        <taxon>Neoptera</taxon>
        <taxon>Endopterygota</taxon>
        <taxon>Lepidoptera</taxon>
        <taxon>Glossata</taxon>
        <taxon>Ditrysia</taxon>
        <taxon>Yponomeutoidea</taxon>
        <taxon>Plutellidae</taxon>
        <taxon>Plutella</taxon>
    </lineage>
</organism>
<gene>
    <name evidence="2" type="ORF">PLXY2_LOCUS10179</name>
</gene>
<evidence type="ECO:0000313" key="2">
    <source>
        <dbReference type="EMBL" id="CAG9131133.1"/>
    </source>
</evidence>
<feature type="coiled-coil region" evidence="1">
    <location>
        <begin position="41"/>
        <end position="68"/>
    </location>
</feature>
<accession>A0A8S4FS05</accession>
<reference evidence="2" key="1">
    <citation type="submission" date="2020-11" db="EMBL/GenBank/DDBJ databases">
        <authorList>
            <person name="Whiteford S."/>
        </authorList>
    </citation>
    <scope>NUCLEOTIDE SEQUENCE</scope>
</reference>
<dbReference type="AlphaFoldDB" id="A0A8S4FS05"/>